<feature type="compositionally biased region" description="Polar residues" evidence="1">
    <location>
        <begin position="43"/>
        <end position="53"/>
    </location>
</feature>
<evidence type="ECO:0000313" key="2">
    <source>
        <dbReference type="EMBL" id="CAE4627293.1"/>
    </source>
</evidence>
<organism evidence="2">
    <name type="scientific">Alexandrium monilatum</name>
    <dbReference type="NCBI Taxonomy" id="311494"/>
    <lineage>
        <taxon>Eukaryota</taxon>
        <taxon>Sar</taxon>
        <taxon>Alveolata</taxon>
        <taxon>Dinophyceae</taxon>
        <taxon>Gonyaulacales</taxon>
        <taxon>Pyrocystaceae</taxon>
        <taxon>Alexandrium</taxon>
    </lineage>
</organism>
<evidence type="ECO:0000256" key="1">
    <source>
        <dbReference type="SAM" id="MobiDB-lite"/>
    </source>
</evidence>
<dbReference type="AlphaFoldDB" id="A0A7S4W6C5"/>
<feature type="compositionally biased region" description="Low complexity" evidence="1">
    <location>
        <begin position="22"/>
        <end position="38"/>
    </location>
</feature>
<sequence>MPVDYSRFERIGDSDSDGSQGGLDLSKLLSGGEAAGSPPGSPRTESPRTSLQRSLAPPPAPPAEDGPSSAGTGGAAEQPPQPATLERFVELAEGAEPTRGDDVLELLAVARATTQSALADGKGEATCRLVRALAVGLAAEPKAAAFAREQAPELVADILAASSSGLVPHDECEAVLGLIAEKCRPREVYTFLVEALCGDDLVGLARVRGIRLMQATFLRMDETKRHLFLGSCLPVLLKKSCETCKSAESMASELDALHEFAVEFLPKDAGSSEVGPAKVAQSMIAAFLLKVALKALPLVAVVEGLELGGPDRVRAGAPASEPDSKRPRGSAGHGTESRVVQLRCSLSAGVLPSLNAIARAGVASSGKPLLALLEEMDVGDPTTDGGGDLEVSPLCLAAFVCLLEQHGCWRDLQPQVLPVGISAARRVNILMRSCLVLLANGEAAPGVVSFGGDDGSRGGTDARAKGPRWAHRGLALFAASIAPLVGTAAVQTPRAYTVLSGPLCRWYPARCLQAVLEALASTPDIEREVRGAIFRTVGSVFRAFAWPCRFDLYHSILSKCRVDSIIGAVVTMFKDDWWSRVRCLAESGEGMSEERGRLAKVFKATLSGDLQVVDGMDTLTAALNVARLVALAQPPVGPFVREALRKGGPGVDLDGMLAGVSKQIDFELGVLDQAPGKDGSLSGELEQAMEQALGRPEGGVNLQEMKRDRITMVAHLVARVRELLAGAAA</sequence>
<reference evidence="2" key="1">
    <citation type="submission" date="2021-01" db="EMBL/GenBank/DDBJ databases">
        <authorList>
            <person name="Corre E."/>
            <person name="Pelletier E."/>
            <person name="Niang G."/>
            <person name="Scheremetjew M."/>
            <person name="Finn R."/>
            <person name="Kale V."/>
            <person name="Holt S."/>
            <person name="Cochrane G."/>
            <person name="Meng A."/>
            <person name="Brown T."/>
            <person name="Cohen L."/>
        </authorList>
    </citation>
    <scope>NUCLEOTIDE SEQUENCE</scope>
    <source>
        <strain evidence="2">CCMP3105</strain>
    </source>
</reference>
<protein>
    <submittedName>
        <fullName evidence="2">Uncharacterized protein</fullName>
    </submittedName>
</protein>
<name>A0A7S4W6C5_9DINO</name>
<feature type="region of interest" description="Disordered" evidence="1">
    <location>
        <begin position="1"/>
        <end position="81"/>
    </location>
</feature>
<feature type="compositionally biased region" description="Basic and acidic residues" evidence="1">
    <location>
        <begin position="1"/>
        <end position="13"/>
    </location>
</feature>
<proteinExistence type="predicted"/>
<dbReference type="EMBL" id="HBNR01059077">
    <property type="protein sequence ID" value="CAE4627293.1"/>
    <property type="molecule type" value="Transcribed_RNA"/>
</dbReference>
<gene>
    <name evidence="2" type="ORF">AMON00008_LOCUS41571</name>
</gene>
<feature type="region of interest" description="Disordered" evidence="1">
    <location>
        <begin position="312"/>
        <end position="337"/>
    </location>
</feature>
<accession>A0A7S4W6C5</accession>